<organism evidence="1 2">
    <name type="scientific">Flavobacterium piscisymbiosum</name>
    <dbReference type="NCBI Taxonomy" id="2893753"/>
    <lineage>
        <taxon>Bacteria</taxon>
        <taxon>Pseudomonadati</taxon>
        <taxon>Bacteroidota</taxon>
        <taxon>Flavobacteriia</taxon>
        <taxon>Flavobacteriales</taxon>
        <taxon>Flavobacteriaceae</taxon>
        <taxon>Flavobacterium</taxon>
    </lineage>
</organism>
<evidence type="ECO:0000313" key="2">
    <source>
        <dbReference type="Proteomes" id="UP001430679"/>
    </source>
</evidence>
<dbReference type="Proteomes" id="UP001430679">
    <property type="component" value="Unassembled WGS sequence"/>
</dbReference>
<dbReference type="EMBL" id="JAJJMM010000001">
    <property type="protein sequence ID" value="MCC9064840.1"/>
    <property type="molecule type" value="Genomic_DNA"/>
</dbReference>
<proteinExistence type="predicted"/>
<accession>A0ABS8MH74</accession>
<name>A0ABS8MH74_9FLAO</name>
<protein>
    <submittedName>
        <fullName evidence="1">Uncharacterized protein</fullName>
    </submittedName>
</protein>
<keyword evidence="2" id="KW-1185">Reference proteome</keyword>
<evidence type="ECO:0000313" key="1">
    <source>
        <dbReference type="EMBL" id="MCC9064840.1"/>
    </source>
</evidence>
<reference evidence="1" key="1">
    <citation type="submission" date="2021-11" db="EMBL/GenBank/DDBJ databases">
        <title>Description of novel Flavobacterium species.</title>
        <authorList>
            <person name="Saticioglu I.B."/>
            <person name="Ay H."/>
            <person name="Altun S."/>
            <person name="Duman M."/>
        </authorList>
    </citation>
    <scope>NUCLEOTIDE SEQUENCE</scope>
    <source>
        <strain evidence="1">F-30</strain>
    </source>
</reference>
<dbReference type="RefSeq" id="WP_230038144.1">
    <property type="nucleotide sequence ID" value="NZ_JAJJMM010000001.1"/>
</dbReference>
<gene>
    <name evidence="1" type="ORF">LNP81_17670</name>
</gene>
<sequence length="118" mass="13898">MDLEILKKYNIKFENSSEFGKLMFSPILILNQFAVDTITQYDIIDTIEGLNSVLKRDVLNLSFSTDSFVTLDVEKEITKFYDHPEFIKNNNVLFSLPTNDLKEIILSWKEYLELDYRC</sequence>
<comment type="caution">
    <text evidence="1">The sequence shown here is derived from an EMBL/GenBank/DDBJ whole genome shotgun (WGS) entry which is preliminary data.</text>
</comment>